<feature type="transmembrane region" description="Helical" evidence="7">
    <location>
        <begin position="173"/>
        <end position="190"/>
    </location>
</feature>
<comment type="similarity">
    <text evidence="2">Belongs to the DedA family.</text>
</comment>
<dbReference type="InterPro" id="IPR032816">
    <property type="entry name" value="VTT_dom"/>
</dbReference>
<keyword evidence="4 7" id="KW-0812">Transmembrane</keyword>
<keyword evidence="6 7" id="KW-0472">Membrane</keyword>
<evidence type="ECO:0000256" key="5">
    <source>
        <dbReference type="ARBA" id="ARBA00022989"/>
    </source>
</evidence>
<comment type="subcellular location">
    <subcellularLocation>
        <location evidence="1">Cell membrane</location>
        <topology evidence="1">Multi-pass membrane protein</topology>
    </subcellularLocation>
</comment>
<evidence type="ECO:0000313" key="10">
    <source>
        <dbReference type="Proteomes" id="UP001597079"/>
    </source>
</evidence>
<evidence type="ECO:0000256" key="6">
    <source>
        <dbReference type="ARBA" id="ARBA00023136"/>
    </source>
</evidence>
<evidence type="ECO:0000313" key="9">
    <source>
        <dbReference type="EMBL" id="MFD1677993.1"/>
    </source>
</evidence>
<feature type="transmembrane region" description="Helical" evidence="7">
    <location>
        <begin position="48"/>
        <end position="72"/>
    </location>
</feature>
<dbReference type="PANTHER" id="PTHR42709">
    <property type="entry name" value="ALKALINE PHOSPHATASE LIKE PROTEIN"/>
    <property type="match status" value="1"/>
</dbReference>
<name>A0ABW4JS25_9BACL</name>
<gene>
    <name evidence="9" type="ORF">ACFSB2_25325</name>
</gene>
<feature type="domain" description="VTT" evidence="8">
    <location>
        <begin position="28"/>
        <end position="156"/>
    </location>
</feature>
<feature type="transmembrane region" description="Helical" evidence="7">
    <location>
        <begin position="135"/>
        <end position="158"/>
    </location>
</feature>
<dbReference type="EMBL" id="JBHUCX010000099">
    <property type="protein sequence ID" value="MFD1677993.1"/>
    <property type="molecule type" value="Genomic_DNA"/>
</dbReference>
<evidence type="ECO:0000256" key="2">
    <source>
        <dbReference type="ARBA" id="ARBA00010792"/>
    </source>
</evidence>
<evidence type="ECO:0000256" key="4">
    <source>
        <dbReference type="ARBA" id="ARBA00022692"/>
    </source>
</evidence>
<accession>A0ABW4JS25</accession>
<proteinExistence type="inferred from homology"/>
<keyword evidence="10" id="KW-1185">Reference proteome</keyword>
<organism evidence="9 10">
    <name type="scientific">Alicyclobacillus fodiniaquatilis</name>
    <dbReference type="NCBI Taxonomy" id="1661150"/>
    <lineage>
        <taxon>Bacteria</taxon>
        <taxon>Bacillati</taxon>
        <taxon>Bacillota</taxon>
        <taxon>Bacilli</taxon>
        <taxon>Bacillales</taxon>
        <taxon>Alicyclobacillaceae</taxon>
        <taxon>Alicyclobacillus</taxon>
    </lineage>
</organism>
<keyword evidence="3" id="KW-1003">Cell membrane</keyword>
<evidence type="ECO:0000256" key="1">
    <source>
        <dbReference type="ARBA" id="ARBA00004651"/>
    </source>
</evidence>
<dbReference type="RefSeq" id="WP_377945937.1">
    <property type="nucleotide sequence ID" value="NZ_JBHUCX010000099.1"/>
</dbReference>
<dbReference type="Proteomes" id="UP001597079">
    <property type="component" value="Unassembled WGS sequence"/>
</dbReference>
<evidence type="ECO:0000256" key="3">
    <source>
        <dbReference type="ARBA" id="ARBA00022475"/>
    </source>
</evidence>
<dbReference type="InterPro" id="IPR051311">
    <property type="entry name" value="DedA_domain"/>
</dbReference>
<comment type="caution">
    <text evidence="9">The sequence shown here is derived from an EMBL/GenBank/DDBJ whole genome shotgun (WGS) entry which is preliminary data.</text>
</comment>
<keyword evidence="5 7" id="KW-1133">Transmembrane helix</keyword>
<protein>
    <submittedName>
        <fullName evidence="9">DedA family protein</fullName>
    </submittedName>
</protein>
<evidence type="ECO:0000256" key="7">
    <source>
        <dbReference type="SAM" id="Phobius"/>
    </source>
</evidence>
<dbReference type="PANTHER" id="PTHR42709:SF6">
    <property type="entry name" value="UNDECAPRENYL PHOSPHATE TRANSPORTER A"/>
    <property type="match status" value="1"/>
</dbReference>
<reference evidence="10" key="1">
    <citation type="journal article" date="2019" name="Int. J. Syst. Evol. Microbiol.">
        <title>The Global Catalogue of Microorganisms (GCM) 10K type strain sequencing project: providing services to taxonomists for standard genome sequencing and annotation.</title>
        <authorList>
            <consortium name="The Broad Institute Genomics Platform"/>
            <consortium name="The Broad Institute Genome Sequencing Center for Infectious Disease"/>
            <person name="Wu L."/>
            <person name="Ma J."/>
        </authorList>
    </citation>
    <scope>NUCLEOTIDE SEQUENCE [LARGE SCALE GENOMIC DNA]</scope>
    <source>
        <strain evidence="10">CGMCC 1.12286</strain>
    </source>
</reference>
<sequence>MDIHHIVMTYGYIGFFLLLALEYLILVVPGETLLTTLGVLLHTQGVHFNLVLLIVATSLGTFTGSMLTYWIGRLLGRPMIIRYGKYVFLTEKRLNQAEQIFEQRALLSILVAKYIAVIRDIIPYVAGINQVRLRLYIPAQLVASFMWTTTFLLAGSLIERCGISIYHHWRTELLPGIFLLFLLIIGYRMIHKRIHRVFAPKNEHFGVLDPGEHFGEDGGQHEPERISKNSGC</sequence>
<evidence type="ECO:0000259" key="8">
    <source>
        <dbReference type="Pfam" id="PF09335"/>
    </source>
</evidence>
<feature type="transmembrane region" description="Helical" evidence="7">
    <location>
        <begin position="7"/>
        <end position="28"/>
    </location>
</feature>
<dbReference type="Pfam" id="PF09335">
    <property type="entry name" value="VTT_dom"/>
    <property type="match status" value="1"/>
</dbReference>